<protein>
    <submittedName>
        <fullName evidence="2">Down syndrome cell adhesion molecule</fullName>
    </submittedName>
</protein>
<dbReference type="PROSITE" id="PS50835">
    <property type="entry name" value="IG_LIKE"/>
    <property type="match status" value="1"/>
</dbReference>
<comment type="caution">
    <text evidence="2">The sequence shown here is derived from an EMBL/GenBank/DDBJ whole genome shotgun (WGS) entry which is preliminary data.</text>
</comment>
<dbReference type="InterPro" id="IPR013098">
    <property type="entry name" value="Ig_I-set"/>
</dbReference>
<dbReference type="InterPro" id="IPR036179">
    <property type="entry name" value="Ig-like_dom_sf"/>
</dbReference>
<dbReference type="InterPro" id="IPR007110">
    <property type="entry name" value="Ig-like_dom"/>
</dbReference>
<accession>A0AAD8EWG3</accession>
<proteinExistence type="predicted"/>
<name>A0AAD8EWG3_BIOPF</name>
<dbReference type="Pfam" id="PF07679">
    <property type="entry name" value="I-set"/>
    <property type="match status" value="1"/>
</dbReference>
<evidence type="ECO:0000259" key="1">
    <source>
        <dbReference type="PROSITE" id="PS50835"/>
    </source>
</evidence>
<feature type="domain" description="Ig-like" evidence="1">
    <location>
        <begin position="56"/>
        <end position="149"/>
    </location>
</feature>
<reference evidence="2" key="2">
    <citation type="submission" date="2023-04" db="EMBL/GenBank/DDBJ databases">
        <authorList>
            <person name="Bu L."/>
            <person name="Lu L."/>
            <person name="Laidemitt M.R."/>
            <person name="Zhang S.M."/>
            <person name="Mutuku M."/>
            <person name="Mkoji G."/>
            <person name="Steinauer M."/>
            <person name="Loker E.S."/>
        </authorList>
    </citation>
    <scope>NUCLEOTIDE SEQUENCE</scope>
    <source>
        <strain evidence="2">KasaAsao</strain>
        <tissue evidence="2">Whole Snail</tissue>
    </source>
</reference>
<gene>
    <name evidence="2" type="ORF">Bpfe_027559</name>
</gene>
<evidence type="ECO:0000313" key="3">
    <source>
        <dbReference type="Proteomes" id="UP001233172"/>
    </source>
</evidence>
<dbReference type="EMBL" id="JASAOG010000227">
    <property type="protein sequence ID" value="KAK0042977.1"/>
    <property type="molecule type" value="Genomic_DNA"/>
</dbReference>
<dbReference type="Gene3D" id="2.60.40.10">
    <property type="entry name" value="Immunoglobulins"/>
    <property type="match status" value="1"/>
</dbReference>
<organism evidence="2 3">
    <name type="scientific">Biomphalaria pfeifferi</name>
    <name type="common">Bloodfluke planorb</name>
    <name type="synonym">Freshwater snail</name>
    <dbReference type="NCBI Taxonomy" id="112525"/>
    <lineage>
        <taxon>Eukaryota</taxon>
        <taxon>Metazoa</taxon>
        <taxon>Spiralia</taxon>
        <taxon>Lophotrochozoa</taxon>
        <taxon>Mollusca</taxon>
        <taxon>Gastropoda</taxon>
        <taxon>Heterobranchia</taxon>
        <taxon>Euthyneura</taxon>
        <taxon>Panpulmonata</taxon>
        <taxon>Hygrophila</taxon>
        <taxon>Lymnaeoidea</taxon>
        <taxon>Planorbidae</taxon>
        <taxon>Biomphalaria</taxon>
    </lineage>
</organism>
<dbReference type="AlphaFoldDB" id="A0AAD8EWG3"/>
<evidence type="ECO:0000313" key="2">
    <source>
        <dbReference type="EMBL" id="KAK0042977.1"/>
    </source>
</evidence>
<sequence length="152" mass="16267">MSLSRESASLQSFPRQAGLLPRMTSWILVLFVYPSLMTYDPVFGLTDTSYPRPVGPTWLSRPPGNVVFANTKGIAISCTASGTPAPELDWVKDDGEAVVSVAGLVSVLANNTLYFHAFHSTLFDAKVHKSIYKCLATNAGGTIVSSNVSVKA</sequence>
<dbReference type="InterPro" id="IPR013783">
    <property type="entry name" value="Ig-like_fold"/>
</dbReference>
<dbReference type="Proteomes" id="UP001233172">
    <property type="component" value="Unassembled WGS sequence"/>
</dbReference>
<dbReference type="SUPFAM" id="SSF48726">
    <property type="entry name" value="Immunoglobulin"/>
    <property type="match status" value="1"/>
</dbReference>
<feature type="non-terminal residue" evidence="2">
    <location>
        <position position="152"/>
    </location>
</feature>
<reference evidence="2" key="1">
    <citation type="journal article" date="2023" name="PLoS Negl. Trop. Dis.">
        <title>A genome sequence for Biomphalaria pfeifferi, the major vector snail for the human-infecting parasite Schistosoma mansoni.</title>
        <authorList>
            <person name="Bu L."/>
            <person name="Lu L."/>
            <person name="Laidemitt M.R."/>
            <person name="Zhang S.M."/>
            <person name="Mutuku M."/>
            <person name="Mkoji G."/>
            <person name="Steinauer M."/>
            <person name="Loker E.S."/>
        </authorList>
    </citation>
    <scope>NUCLEOTIDE SEQUENCE</scope>
    <source>
        <strain evidence="2">KasaAsao</strain>
    </source>
</reference>
<keyword evidence="3" id="KW-1185">Reference proteome</keyword>